<keyword evidence="18" id="KW-0458">Lysosome</keyword>
<dbReference type="GO" id="GO:0005764">
    <property type="term" value="C:lysosome"/>
    <property type="evidence" value="ECO:0007669"/>
    <property type="project" value="UniProtKB-SubCell"/>
</dbReference>
<dbReference type="GO" id="GO:0046872">
    <property type="term" value="F:metal ion binding"/>
    <property type="evidence" value="ECO:0007669"/>
    <property type="project" value="UniProtKB-KW"/>
</dbReference>
<name>A0A382B2Z0_9ZZZZ</name>
<keyword evidence="9" id="KW-0479">Metal-binding</keyword>
<feature type="domain" description="Peptidase M28" evidence="21">
    <location>
        <begin position="196"/>
        <end position="385"/>
    </location>
</feature>
<evidence type="ECO:0000256" key="3">
    <source>
        <dbReference type="ARBA" id="ARBA00004555"/>
    </source>
</evidence>
<evidence type="ECO:0000259" key="21">
    <source>
        <dbReference type="Pfam" id="PF04389"/>
    </source>
</evidence>
<evidence type="ECO:0000256" key="17">
    <source>
        <dbReference type="ARBA" id="ARBA00023180"/>
    </source>
</evidence>
<keyword evidence="13" id="KW-0862">Zinc</keyword>
<evidence type="ECO:0000256" key="13">
    <source>
        <dbReference type="ARBA" id="ARBA00022833"/>
    </source>
</evidence>
<evidence type="ECO:0000256" key="8">
    <source>
        <dbReference type="ARBA" id="ARBA00022670"/>
    </source>
</evidence>
<dbReference type="GO" id="GO:0006508">
    <property type="term" value="P:proteolysis"/>
    <property type="evidence" value="ECO:0007669"/>
    <property type="project" value="UniProtKB-KW"/>
</dbReference>
<dbReference type="SUPFAM" id="SSF53187">
    <property type="entry name" value="Zn-dependent exopeptidases"/>
    <property type="match status" value="1"/>
</dbReference>
<evidence type="ECO:0000256" key="14">
    <source>
        <dbReference type="ARBA" id="ARBA00023034"/>
    </source>
</evidence>
<evidence type="ECO:0000313" key="22">
    <source>
        <dbReference type="EMBL" id="SVB07597.1"/>
    </source>
</evidence>
<keyword evidence="10" id="KW-0732">Signal</keyword>
<evidence type="ECO:0000256" key="6">
    <source>
        <dbReference type="ARBA" id="ARBA00022525"/>
    </source>
</evidence>
<proteinExistence type="predicted"/>
<dbReference type="GO" id="GO:0005576">
    <property type="term" value="C:extracellular region"/>
    <property type="evidence" value="ECO:0007669"/>
    <property type="project" value="UniProtKB-SubCell"/>
</dbReference>
<keyword evidence="7" id="KW-0121">Carboxypeptidase</keyword>
<dbReference type="GO" id="GO:0005794">
    <property type="term" value="C:Golgi apparatus"/>
    <property type="evidence" value="ECO:0007669"/>
    <property type="project" value="UniProtKB-SubCell"/>
</dbReference>
<evidence type="ECO:0000256" key="18">
    <source>
        <dbReference type="ARBA" id="ARBA00023228"/>
    </source>
</evidence>
<dbReference type="InterPro" id="IPR039866">
    <property type="entry name" value="CPQ"/>
</dbReference>
<gene>
    <name evidence="22" type="ORF">METZ01_LOCUS160451</name>
</gene>
<dbReference type="Pfam" id="PF04389">
    <property type="entry name" value="Peptidase_M28"/>
    <property type="match status" value="1"/>
</dbReference>
<dbReference type="PANTHER" id="PTHR12053">
    <property type="entry name" value="PROTEASE FAMILY M28 PLASMA GLUTAMATE CARBOXYPEPTIDASE-RELATED"/>
    <property type="match status" value="1"/>
</dbReference>
<evidence type="ECO:0000256" key="16">
    <source>
        <dbReference type="ARBA" id="ARBA00023145"/>
    </source>
</evidence>
<dbReference type="GO" id="GO:0005783">
    <property type="term" value="C:endoplasmic reticulum"/>
    <property type="evidence" value="ECO:0007669"/>
    <property type="project" value="UniProtKB-SubCell"/>
</dbReference>
<organism evidence="22">
    <name type="scientific">marine metagenome</name>
    <dbReference type="NCBI Taxonomy" id="408172"/>
    <lineage>
        <taxon>unclassified sequences</taxon>
        <taxon>metagenomes</taxon>
        <taxon>ecological metagenomes</taxon>
    </lineage>
</organism>
<dbReference type="Gene3D" id="3.40.630.10">
    <property type="entry name" value="Zn peptidases"/>
    <property type="match status" value="1"/>
</dbReference>
<keyword evidence="14" id="KW-0333">Golgi apparatus</keyword>
<keyword evidence="11" id="KW-0378">Hydrolase</keyword>
<evidence type="ECO:0000256" key="4">
    <source>
        <dbReference type="ARBA" id="ARBA00004613"/>
    </source>
</evidence>
<dbReference type="EMBL" id="UINC01027770">
    <property type="protein sequence ID" value="SVB07597.1"/>
    <property type="molecule type" value="Genomic_DNA"/>
</dbReference>
<dbReference type="AlphaFoldDB" id="A0A382B2Z0"/>
<protein>
    <recommendedName>
        <fullName evidence="5">Carboxypeptidase Q</fullName>
    </recommendedName>
    <alternativeName>
        <fullName evidence="20">Plasma glutamate carboxypeptidase</fullName>
    </alternativeName>
</protein>
<evidence type="ECO:0000256" key="20">
    <source>
        <dbReference type="ARBA" id="ARBA00033328"/>
    </source>
</evidence>
<comment type="subcellular location">
    <subcellularLocation>
        <location evidence="1">Endoplasmic reticulum</location>
    </subcellularLocation>
    <subcellularLocation>
        <location evidence="3">Golgi apparatus</location>
    </subcellularLocation>
    <subcellularLocation>
        <location evidence="2">Lysosome</location>
    </subcellularLocation>
    <subcellularLocation>
        <location evidence="4">Secreted</location>
    </subcellularLocation>
</comment>
<keyword evidence="16" id="KW-0865">Zymogen</keyword>
<dbReference type="GO" id="GO:0070573">
    <property type="term" value="F:metallodipeptidase activity"/>
    <property type="evidence" value="ECO:0007669"/>
    <property type="project" value="InterPro"/>
</dbReference>
<keyword evidence="6" id="KW-0964">Secreted</keyword>
<evidence type="ECO:0000256" key="2">
    <source>
        <dbReference type="ARBA" id="ARBA00004371"/>
    </source>
</evidence>
<dbReference type="GO" id="GO:0004180">
    <property type="term" value="F:carboxypeptidase activity"/>
    <property type="evidence" value="ECO:0007669"/>
    <property type="project" value="UniProtKB-KW"/>
</dbReference>
<sequence length="398" mass="44328">MALGPLATFASPRLDSSHLVAGPEDRARYMARMLDTLCTQIGPRYAGSEAYDRSAELIAQELALAVPKTELDEFSLRAWRLLEEPIFYCGGRSLECYPAFGSAWPDQNGARGVLTRQAGAFEIVDPTSKQVTARVNISTYGRAVTGVIDPASENAHIPTICIGKQDVAFLKDAVANRSTARVHFKAEFIDDARTSNIVGTLPGETDEEILIFAHADTQYNTPGANDNTASLIIVLMLAHAFSGTRPKRTMTFMGTGSEEYMLLGAKHYVERRRAEGSLHNIKFCINFDSLTYGPNLYVHTLDEELRQIMGSIHHDLRLHNEFDPAYPIAFEYPGAVRSEAHPYAEAGIRTIDLNSRGYDEEQLPLWHRPEDTADRVPPDCVENSFLVFNEYLRRIQAL</sequence>
<evidence type="ECO:0000256" key="15">
    <source>
        <dbReference type="ARBA" id="ARBA00023049"/>
    </source>
</evidence>
<evidence type="ECO:0000256" key="7">
    <source>
        <dbReference type="ARBA" id="ARBA00022645"/>
    </source>
</evidence>
<accession>A0A382B2Z0</accession>
<keyword evidence="15" id="KW-0482">Metalloprotease</keyword>
<evidence type="ECO:0000256" key="5">
    <source>
        <dbReference type="ARBA" id="ARBA00014116"/>
    </source>
</evidence>
<keyword evidence="17" id="KW-0325">Glycoprotein</keyword>
<evidence type="ECO:0000256" key="12">
    <source>
        <dbReference type="ARBA" id="ARBA00022824"/>
    </source>
</evidence>
<reference evidence="22" key="1">
    <citation type="submission" date="2018-05" db="EMBL/GenBank/DDBJ databases">
        <authorList>
            <person name="Lanie J.A."/>
            <person name="Ng W.-L."/>
            <person name="Kazmierczak K.M."/>
            <person name="Andrzejewski T.M."/>
            <person name="Davidsen T.M."/>
            <person name="Wayne K.J."/>
            <person name="Tettelin H."/>
            <person name="Glass J.I."/>
            <person name="Rusch D."/>
            <person name="Podicherti R."/>
            <person name="Tsui H.-C.T."/>
            <person name="Winkler M.E."/>
        </authorList>
    </citation>
    <scope>NUCLEOTIDE SEQUENCE</scope>
</reference>
<evidence type="ECO:0000256" key="11">
    <source>
        <dbReference type="ARBA" id="ARBA00022801"/>
    </source>
</evidence>
<dbReference type="InterPro" id="IPR007484">
    <property type="entry name" value="Peptidase_M28"/>
</dbReference>
<comment type="subunit">
    <text evidence="19">Homodimer. The monomeric form is inactive while the homodimer is active.</text>
</comment>
<keyword evidence="8" id="KW-0645">Protease</keyword>
<evidence type="ECO:0000256" key="10">
    <source>
        <dbReference type="ARBA" id="ARBA00022729"/>
    </source>
</evidence>
<evidence type="ECO:0000256" key="19">
    <source>
        <dbReference type="ARBA" id="ARBA00025833"/>
    </source>
</evidence>
<evidence type="ECO:0000256" key="1">
    <source>
        <dbReference type="ARBA" id="ARBA00004240"/>
    </source>
</evidence>
<dbReference type="PANTHER" id="PTHR12053:SF3">
    <property type="entry name" value="CARBOXYPEPTIDASE Q"/>
    <property type="match status" value="1"/>
</dbReference>
<keyword evidence="12" id="KW-0256">Endoplasmic reticulum</keyword>
<evidence type="ECO:0000256" key="9">
    <source>
        <dbReference type="ARBA" id="ARBA00022723"/>
    </source>
</evidence>